<protein>
    <submittedName>
        <fullName evidence="8">Glycerophosphocholine phosphodiesterase</fullName>
    </submittedName>
</protein>
<evidence type="ECO:0000256" key="2">
    <source>
        <dbReference type="ARBA" id="ARBA00022801"/>
    </source>
</evidence>
<dbReference type="Pfam" id="PF03009">
    <property type="entry name" value="GDPD"/>
    <property type="match status" value="1"/>
</dbReference>
<dbReference type="Pfam" id="PF03105">
    <property type="entry name" value="SPX"/>
    <property type="match status" value="2"/>
</dbReference>
<evidence type="ECO:0000259" key="6">
    <source>
        <dbReference type="PROSITE" id="PS51382"/>
    </source>
</evidence>
<dbReference type="PROSITE" id="PS50088">
    <property type="entry name" value="ANK_REPEAT"/>
    <property type="match status" value="2"/>
</dbReference>
<evidence type="ECO:0000313" key="8">
    <source>
        <dbReference type="EMBL" id="GCE98299.1"/>
    </source>
</evidence>
<evidence type="ECO:0000256" key="3">
    <source>
        <dbReference type="ARBA" id="ARBA00023043"/>
    </source>
</evidence>
<evidence type="ECO:0000256" key="4">
    <source>
        <dbReference type="PROSITE-ProRule" id="PRU00023"/>
    </source>
</evidence>
<dbReference type="PROSITE" id="PS50007">
    <property type="entry name" value="PIPLC_X_DOMAIN"/>
    <property type="match status" value="1"/>
</dbReference>
<dbReference type="PROSITE" id="PS51704">
    <property type="entry name" value="GP_PDE"/>
    <property type="match status" value="1"/>
</dbReference>
<dbReference type="Pfam" id="PF25329">
    <property type="entry name" value="C2_GDE1"/>
    <property type="match status" value="1"/>
</dbReference>
<keyword evidence="1" id="KW-0677">Repeat</keyword>
<feature type="compositionally biased region" description="Polar residues" evidence="5">
    <location>
        <begin position="367"/>
        <end position="395"/>
    </location>
</feature>
<dbReference type="Gene3D" id="1.25.40.20">
    <property type="entry name" value="Ankyrin repeat-containing domain"/>
    <property type="match status" value="1"/>
</dbReference>
<comment type="caution">
    <text evidence="8">The sequence shown here is derived from an EMBL/GenBank/DDBJ whole genome shotgun (WGS) entry which is preliminary data.</text>
</comment>
<accession>A0A4C2E6E1</accession>
<dbReference type="InterPro" id="IPR051578">
    <property type="entry name" value="GDPD"/>
</dbReference>
<dbReference type="InterPro" id="IPR004331">
    <property type="entry name" value="SPX_dom"/>
</dbReference>
<dbReference type="Proteomes" id="UP000301737">
    <property type="component" value="Unassembled WGS sequence"/>
</dbReference>
<organism evidence="8 9">
    <name type="scientific">Zygosaccharomyces mellis</name>
    <dbReference type="NCBI Taxonomy" id="42258"/>
    <lineage>
        <taxon>Eukaryota</taxon>
        <taxon>Fungi</taxon>
        <taxon>Dikarya</taxon>
        <taxon>Ascomycota</taxon>
        <taxon>Saccharomycotina</taxon>
        <taxon>Saccharomycetes</taxon>
        <taxon>Saccharomycetales</taxon>
        <taxon>Saccharomycetaceae</taxon>
        <taxon>Zygosaccharomyces</taxon>
    </lineage>
</organism>
<dbReference type="InterPro" id="IPR057506">
    <property type="entry name" value="C2_GPCPD1"/>
</dbReference>
<dbReference type="CDD" id="cd14484">
    <property type="entry name" value="SPX_GDE1_like"/>
    <property type="match status" value="1"/>
</dbReference>
<keyword evidence="2" id="KW-0378">Hydrolase</keyword>
<name>A0A4C2E6E1_9SACH</name>
<dbReference type="SUPFAM" id="SSF51695">
    <property type="entry name" value="PLC-like phosphodiesterases"/>
    <property type="match status" value="1"/>
</dbReference>
<evidence type="ECO:0000256" key="1">
    <source>
        <dbReference type="ARBA" id="ARBA00022737"/>
    </source>
</evidence>
<dbReference type="PROSITE" id="PS50297">
    <property type="entry name" value="ANK_REP_REGION"/>
    <property type="match status" value="1"/>
</dbReference>
<evidence type="ECO:0000313" key="9">
    <source>
        <dbReference type="Proteomes" id="UP000301737"/>
    </source>
</evidence>
<feature type="compositionally biased region" description="Polar residues" evidence="5">
    <location>
        <begin position="684"/>
        <end position="717"/>
    </location>
</feature>
<dbReference type="SUPFAM" id="SSF48403">
    <property type="entry name" value="Ankyrin repeat"/>
    <property type="match status" value="1"/>
</dbReference>
<keyword evidence="9" id="KW-1185">Reference proteome</keyword>
<dbReference type="InterPro" id="IPR017946">
    <property type="entry name" value="PLC-like_Pdiesterase_TIM-brl"/>
</dbReference>
<feature type="domain" description="SPX" evidence="6">
    <location>
        <begin position="1"/>
        <end position="220"/>
    </location>
</feature>
<dbReference type="OrthoDB" id="197419at2759"/>
<dbReference type="Gene3D" id="3.20.20.190">
    <property type="entry name" value="Phosphatidylinositol (PI) phosphodiesterase"/>
    <property type="match status" value="1"/>
</dbReference>
<dbReference type="PROSITE" id="PS51382">
    <property type="entry name" value="SPX"/>
    <property type="match status" value="1"/>
</dbReference>
<dbReference type="PANTHER" id="PTHR22958:SF1">
    <property type="entry name" value="GLYCEROPHOSPHOCHOLINE PHOSPHODIESTERASE GPCPD1"/>
    <property type="match status" value="1"/>
</dbReference>
<dbReference type="InterPro" id="IPR002110">
    <property type="entry name" value="Ankyrin_rpt"/>
</dbReference>
<evidence type="ECO:0000259" key="7">
    <source>
        <dbReference type="PROSITE" id="PS51704"/>
    </source>
</evidence>
<reference evidence="8 9" key="1">
    <citation type="submission" date="2019-01" db="EMBL/GenBank/DDBJ databases">
        <title>Draft Genome Sequencing of Zygosaccharomyces mellis Ca-7.</title>
        <authorList>
            <person name="Shiwa Y."/>
            <person name="Kanesaki Y."/>
            <person name="Ishige T."/>
            <person name="Mura K."/>
            <person name="Hori T."/>
            <person name="Tamura T."/>
        </authorList>
    </citation>
    <scope>NUCLEOTIDE SEQUENCE [LARGE SCALE GENOMIC DNA]</scope>
    <source>
        <strain evidence="8 9">Ca-7</strain>
    </source>
</reference>
<dbReference type="Pfam" id="PF12796">
    <property type="entry name" value="Ank_2"/>
    <property type="match status" value="2"/>
</dbReference>
<sequence>MKFGKTFPNHQVPAWSHQYVNYKGLKKLIKEITEQQEKLYRAEHVHLKNGNEPPTEVRDSSKMEHNYMDNEEVKKLLAYFFFALDRDIEKVDNFYNMQYTEYERRLRKLTSSAQFADINNSLMLQSGISLVPRDLQHPQPQINGLNPNYSVVSQPVVPSVSHTPDDISEDLVEVLGILVELRSHFRNLKWYGELNKRAFTKILKKLDKKVGTHQQRAYLQARILPLDFSNDSGISRSLNVINDFLDKVSYEVQDKVSNGTRLSQEDINGVESKNGGPPNDVISLLIEKNDGIGLISELTAIYRSLVLIPTRILVNLLNKSALSQSFQCMDELLKIIPTLRDPTDMNARNFFHHHVIALGKNHKKLNDSASEGARTSSRSLSTVNAASNRLSNSTVENEENMDEVSNLNSLLKETLDLEAAELPDQNAKLIGAFGPDGINSNDSPASLIYILEKLPAHLRPCLLQKDNYKRTPLHYSAQYGLVEITKIIIENLAKWGAWNPDVSIDDISCWGDSEALTPLHLAVIGSHPYTVKILLSYVNSSQVITCPHLLHLATRLNSGALVESLLYAKGFDLNFYDEDTHETPLYLASKLNLYDSAVCLLKHGANTELREKLFGWTPIFVAATEGYERIVQLLMDNGAEYVVFDDSGWTPMEHAALRGHLKITEMLKITDHPEICRPKMPSNDVESSTNGNNVNVQSPTSDSAISLSNQGDTSTVHSNSNGTINGGSGKSDNQSSIDHKPKSINTKINHRSLLKSSTAGGHHKSHSNNGLLQPVKSFGHRYLNSDESLLMITLGGNDSRNTKPAISLNKVPVSKVSSTQLDTALSLVISCTDDLSETPHVLDLPLDENLDAITFKVPSKTDNSHVVFFDIVPTYGSLPPRSSESPFSYDGDFNSHPYYRNPGVLGSENSLPSSNNTFRNRGSPRVLGRAVALLSKTGAFVGTNRRSLNDLITVPIIANETMDVLGTVSFEHVMVTAFNHPKMSLGRTETYWKSLVSTRVIGHRGLGKNFNSKKSLQLGENTVESFIAAASLGASYVEFDVQLTKDNIPVVYHDFLVAETGVDVPMHELTLEQFLDLNNVEGHMDVVNPKDRRRSVDDLESGVYKTPFDDTSAKSGAHGDVSKLLENRMRLTRTYKQNNYKGNFRGHSIASSFVTLKELFKKIPPNVGFNIECKYPMADEAEQEDIGQIAVEMNHWVDTVLQVVYDNANGRDIMFSSFHPDVCVMLSLKQPSIPILFLTEAGTAQMADVRASSLQNAVRFARSWNLLGIVAAAAPIIEAPRLAQVVKSSGLVCVTYGVENNDPENANMEMDAGVDAVIVDSVLAIRKELTKANANTRQI</sequence>
<dbReference type="GO" id="GO:0047389">
    <property type="term" value="F:glycerophosphocholine phosphodiesterase activity"/>
    <property type="evidence" value="ECO:0007669"/>
    <property type="project" value="TreeGrafter"/>
</dbReference>
<gene>
    <name evidence="8" type="primary">GDE1</name>
    <name evidence="8" type="ORF">ZYGM_004307</name>
</gene>
<dbReference type="InterPro" id="IPR036770">
    <property type="entry name" value="Ankyrin_rpt-contain_sf"/>
</dbReference>
<dbReference type="EMBL" id="BIMX01000004">
    <property type="protein sequence ID" value="GCE98299.1"/>
    <property type="molecule type" value="Genomic_DNA"/>
</dbReference>
<feature type="region of interest" description="Disordered" evidence="5">
    <location>
        <begin position="366"/>
        <end position="401"/>
    </location>
</feature>
<keyword evidence="3 4" id="KW-0040">ANK repeat</keyword>
<dbReference type="SMART" id="SM00248">
    <property type="entry name" value="ANK"/>
    <property type="match status" value="6"/>
</dbReference>
<proteinExistence type="predicted"/>
<dbReference type="PANTHER" id="PTHR22958">
    <property type="entry name" value="GLYCEROPHOSPHORYL DIESTER PHOSPHODIESTERASE"/>
    <property type="match status" value="1"/>
</dbReference>
<dbReference type="InterPro" id="IPR030395">
    <property type="entry name" value="GP_PDE_dom"/>
</dbReference>
<dbReference type="GO" id="GO:0046475">
    <property type="term" value="P:glycerophospholipid catabolic process"/>
    <property type="evidence" value="ECO:0007669"/>
    <property type="project" value="TreeGrafter"/>
</dbReference>
<feature type="repeat" description="ANK" evidence="4">
    <location>
        <begin position="614"/>
        <end position="646"/>
    </location>
</feature>
<feature type="domain" description="GP-PDE" evidence="7">
    <location>
        <begin position="998"/>
        <end position="1329"/>
    </location>
</feature>
<evidence type="ECO:0000256" key="5">
    <source>
        <dbReference type="SAM" id="MobiDB-lite"/>
    </source>
</evidence>
<feature type="repeat" description="ANK" evidence="4">
    <location>
        <begin position="580"/>
        <end position="612"/>
    </location>
</feature>
<feature type="region of interest" description="Disordered" evidence="5">
    <location>
        <begin position="674"/>
        <end position="746"/>
    </location>
</feature>